<dbReference type="EMBL" id="CAJNOE010001038">
    <property type="protein sequence ID" value="CAF1378027.1"/>
    <property type="molecule type" value="Genomic_DNA"/>
</dbReference>
<protein>
    <recommendedName>
        <fullName evidence="7">CUB domain-containing protein</fullName>
    </recommendedName>
</protein>
<sequence>MARFLSLIFIIAVCNITNKTPVFINAKFAEYELPNRSVTICPTNSLISLECPQSPEYQTWQSNLPAFLISIDYIRSFPSRLGHDSSSCQPDLSHNCNNYDLRYINTLCNGKSQCSDIPTYQIRDRSLCAFKAITEIGFHCVPTWNLRDIQTKCDICKNGSLTNDYGFIYSRNYPLQTLRIPCFTTIYARPYHKTVLYFVSGQLNYDELRIESVSSEGITILNITLNGNHTTHQLAVSTYELKITFLPGHIYSQHPTNYLLYFYTIPFCSITEPCVPIPLPSITTNIPTIITTSRMRIQSIGWTGISNIWIVIPIILAYVLLLLLVIVLALLFQRRRKQQKALGTIGAKNLTSRYLDTSGTSSRAQLVTPLPPPPPNNPGLNSYRHTSVSQSTHYPITNTSFAQNMERYHRESRSDYDLHHNSMNGIDYDYHTSVPYRSHTSMSNVIRRPYGTIDYNMNHPPRRRSLPKSFSDCDLCKRQVLSEEYQDYYNNDDNWHLENTLERCTEPKAYREKIKERFRERLTVRKIPHTDILPPSTTVEYSTVLPRNQRIGSETNRQNHHLPFEYIPTENSKNVRTVEYKRNSNEEHVAIGNNQQRTINDGDNGTSNFTVKFYEQDDDEINNRLDRCLHEAREIQEMSMRMSEQQHSSFNSHQYHHQQRYNDNVDI</sequence>
<evidence type="ECO:0000313" key="5">
    <source>
        <dbReference type="EMBL" id="CAF3734343.1"/>
    </source>
</evidence>
<comment type="caution">
    <text evidence="4">The sequence shown here is derived from an EMBL/GenBank/DDBJ whole genome shotgun (WGS) entry which is preliminary data.</text>
</comment>
<feature type="chain" id="PRO_5036228007" description="CUB domain-containing protein" evidence="3">
    <location>
        <begin position="20"/>
        <end position="667"/>
    </location>
</feature>
<dbReference type="Proteomes" id="UP000663868">
    <property type="component" value="Unassembled WGS sequence"/>
</dbReference>
<keyword evidence="2" id="KW-0472">Membrane</keyword>
<evidence type="ECO:0000313" key="6">
    <source>
        <dbReference type="Proteomes" id="UP000663860"/>
    </source>
</evidence>
<evidence type="ECO:0008006" key="7">
    <source>
        <dbReference type="Google" id="ProtNLM"/>
    </source>
</evidence>
<accession>A0A815JKX2</accession>
<evidence type="ECO:0000256" key="2">
    <source>
        <dbReference type="SAM" id="Phobius"/>
    </source>
</evidence>
<keyword evidence="2" id="KW-0812">Transmembrane</keyword>
<organism evidence="4 6">
    <name type="scientific">Adineta steineri</name>
    <dbReference type="NCBI Taxonomy" id="433720"/>
    <lineage>
        <taxon>Eukaryota</taxon>
        <taxon>Metazoa</taxon>
        <taxon>Spiralia</taxon>
        <taxon>Gnathifera</taxon>
        <taxon>Rotifera</taxon>
        <taxon>Eurotatoria</taxon>
        <taxon>Bdelloidea</taxon>
        <taxon>Adinetida</taxon>
        <taxon>Adinetidae</taxon>
        <taxon>Adineta</taxon>
    </lineage>
</organism>
<keyword evidence="3" id="KW-0732">Signal</keyword>
<evidence type="ECO:0000256" key="1">
    <source>
        <dbReference type="SAM" id="MobiDB-lite"/>
    </source>
</evidence>
<evidence type="ECO:0000256" key="3">
    <source>
        <dbReference type="SAM" id="SignalP"/>
    </source>
</evidence>
<dbReference type="InterPro" id="IPR035914">
    <property type="entry name" value="Sperma_CUB_dom_sf"/>
</dbReference>
<dbReference type="SUPFAM" id="SSF49854">
    <property type="entry name" value="Spermadhesin, CUB domain"/>
    <property type="match status" value="1"/>
</dbReference>
<reference evidence="4" key="1">
    <citation type="submission" date="2021-02" db="EMBL/GenBank/DDBJ databases">
        <authorList>
            <person name="Nowell W R."/>
        </authorList>
    </citation>
    <scope>NUCLEOTIDE SEQUENCE</scope>
</reference>
<feature type="region of interest" description="Disordered" evidence="1">
    <location>
        <begin position="641"/>
        <end position="667"/>
    </location>
</feature>
<evidence type="ECO:0000313" key="4">
    <source>
        <dbReference type="EMBL" id="CAF1378027.1"/>
    </source>
</evidence>
<proteinExistence type="predicted"/>
<feature type="transmembrane region" description="Helical" evidence="2">
    <location>
        <begin position="308"/>
        <end position="332"/>
    </location>
</feature>
<feature type="signal peptide" evidence="3">
    <location>
        <begin position="1"/>
        <end position="19"/>
    </location>
</feature>
<dbReference type="AlphaFoldDB" id="A0A815JKX2"/>
<dbReference type="EMBL" id="CAJOBB010000703">
    <property type="protein sequence ID" value="CAF3734343.1"/>
    <property type="molecule type" value="Genomic_DNA"/>
</dbReference>
<keyword evidence="2" id="KW-1133">Transmembrane helix</keyword>
<gene>
    <name evidence="4" type="ORF">IZO911_LOCUS38243</name>
    <name evidence="5" type="ORF">KXQ929_LOCUS13258</name>
</gene>
<feature type="compositionally biased region" description="Polar residues" evidence="1">
    <location>
        <begin position="642"/>
        <end position="653"/>
    </location>
</feature>
<dbReference type="Proteomes" id="UP000663860">
    <property type="component" value="Unassembled WGS sequence"/>
</dbReference>
<name>A0A815JKX2_9BILA</name>